<dbReference type="KEGG" id="kdj:28967486"/>
<reference evidence="1" key="1">
    <citation type="submission" date="2013-07" db="EMBL/GenBank/DDBJ databases">
        <title>The Genome Sequence of Cryptococcus dejecticola CBS10117.</title>
        <authorList>
            <consortium name="The Broad Institute Genome Sequencing Platform"/>
            <person name="Cuomo C."/>
            <person name="Litvintseva A."/>
            <person name="Chen Y."/>
            <person name="Heitman J."/>
            <person name="Sun S."/>
            <person name="Springer D."/>
            <person name="Dromer F."/>
            <person name="Young S.K."/>
            <person name="Zeng Q."/>
            <person name="Gargeya S."/>
            <person name="Fitzgerald M."/>
            <person name="Abouelleil A."/>
            <person name="Alvarado L."/>
            <person name="Berlin A.M."/>
            <person name="Chapman S.B."/>
            <person name="Dewar J."/>
            <person name="Goldberg J."/>
            <person name="Griggs A."/>
            <person name="Gujja S."/>
            <person name="Hansen M."/>
            <person name="Howarth C."/>
            <person name="Imamovic A."/>
            <person name="Larimer J."/>
            <person name="McCowan C."/>
            <person name="Murphy C."/>
            <person name="Pearson M."/>
            <person name="Priest M."/>
            <person name="Roberts A."/>
            <person name="Saif S."/>
            <person name="Shea T."/>
            <person name="Sykes S."/>
            <person name="Wortman J."/>
            <person name="Nusbaum C."/>
            <person name="Birren B."/>
        </authorList>
    </citation>
    <scope>NUCLEOTIDE SEQUENCE [LARGE SCALE GENOMIC DNA]</scope>
    <source>
        <strain evidence="1">CBS 10117</strain>
    </source>
</reference>
<protein>
    <submittedName>
        <fullName evidence="1">Uncharacterized protein</fullName>
    </submittedName>
</protein>
<gene>
    <name evidence="1" type="ORF">I303_03787</name>
    <name evidence="2" type="ORF">I303_103769</name>
</gene>
<keyword evidence="3" id="KW-1185">Reference proteome</keyword>
<dbReference type="GeneID" id="28967486"/>
<dbReference type="EMBL" id="KI894030">
    <property type="protein sequence ID" value="OBR86069.1"/>
    <property type="molecule type" value="Genomic_DNA"/>
</dbReference>
<evidence type="ECO:0000313" key="3">
    <source>
        <dbReference type="Proteomes" id="UP000078595"/>
    </source>
</evidence>
<accession>A0A1A6A7N4</accession>
<name>A0A1A6A7N4_9TREE</name>
<evidence type="ECO:0000313" key="2">
    <source>
        <dbReference type="EMBL" id="WWC61189.1"/>
    </source>
</evidence>
<dbReference type="Proteomes" id="UP000078595">
    <property type="component" value="Chromosome 4"/>
</dbReference>
<dbReference type="EMBL" id="CP144533">
    <property type="protein sequence ID" value="WWC61189.1"/>
    <property type="molecule type" value="Genomic_DNA"/>
</dbReference>
<sequence length="151" mass="16871">MSEFQRRFGSITPATFAPDLGMSVFTRLRVKKDSGYILERGTGGKLNLPLRGQDCSSFCLSDFPDSAVITAFRPRHHYKFDPASLDSDEREQDPNFKPILNHHLWMSLLAPASRVKAPSSASSRCRCPNQQHTIAFYGPPPQTGFSKKISP</sequence>
<evidence type="ECO:0000313" key="1">
    <source>
        <dbReference type="EMBL" id="OBR86069.1"/>
    </source>
</evidence>
<dbReference type="RefSeq" id="XP_018263911.1">
    <property type="nucleotide sequence ID" value="XM_018407103.1"/>
</dbReference>
<proteinExistence type="predicted"/>
<dbReference type="AlphaFoldDB" id="A0A1A6A7N4"/>
<organism evidence="1">
    <name type="scientific">Kwoniella dejecticola CBS 10117</name>
    <dbReference type="NCBI Taxonomy" id="1296121"/>
    <lineage>
        <taxon>Eukaryota</taxon>
        <taxon>Fungi</taxon>
        <taxon>Dikarya</taxon>
        <taxon>Basidiomycota</taxon>
        <taxon>Agaricomycotina</taxon>
        <taxon>Tremellomycetes</taxon>
        <taxon>Tremellales</taxon>
        <taxon>Cryptococcaceae</taxon>
        <taxon>Kwoniella</taxon>
    </lineage>
</organism>
<dbReference type="VEuPathDB" id="FungiDB:I303_03787"/>
<reference evidence="2" key="3">
    <citation type="submission" date="2024-02" db="EMBL/GenBank/DDBJ databases">
        <title>Comparative genomics of Cryptococcus and Kwoniella reveals pathogenesis evolution and contrasting modes of karyotype evolution via chromosome fusion or intercentromeric recombination.</title>
        <authorList>
            <person name="Coelho M.A."/>
            <person name="David-Palma M."/>
            <person name="Shea T."/>
            <person name="Bowers K."/>
            <person name="McGinley-Smith S."/>
            <person name="Mohammad A.W."/>
            <person name="Gnirke A."/>
            <person name="Yurkov A.M."/>
            <person name="Nowrousian M."/>
            <person name="Sun S."/>
            <person name="Cuomo C.A."/>
            <person name="Heitman J."/>
        </authorList>
    </citation>
    <scope>NUCLEOTIDE SEQUENCE</scope>
    <source>
        <strain evidence="2">CBS 10117</strain>
    </source>
</reference>
<reference evidence="2" key="2">
    <citation type="submission" date="2013-07" db="EMBL/GenBank/DDBJ databases">
        <authorList>
            <consortium name="The Broad Institute Genome Sequencing Platform"/>
            <person name="Cuomo C."/>
            <person name="Litvintseva A."/>
            <person name="Chen Y."/>
            <person name="Heitman J."/>
            <person name="Sun S."/>
            <person name="Springer D."/>
            <person name="Dromer F."/>
            <person name="Young S.K."/>
            <person name="Zeng Q."/>
            <person name="Gargeya S."/>
            <person name="Fitzgerald M."/>
            <person name="Abouelleil A."/>
            <person name="Alvarado L."/>
            <person name="Berlin A.M."/>
            <person name="Chapman S.B."/>
            <person name="Dewar J."/>
            <person name="Goldberg J."/>
            <person name="Griggs A."/>
            <person name="Gujja S."/>
            <person name="Hansen M."/>
            <person name="Howarth C."/>
            <person name="Imamovic A."/>
            <person name="Larimer J."/>
            <person name="McCowan C."/>
            <person name="Murphy C."/>
            <person name="Pearson M."/>
            <person name="Priest M."/>
            <person name="Roberts A."/>
            <person name="Saif S."/>
            <person name="Shea T."/>
            <person name="Sykes S."/>
            <person name="Wortman J."/>
            <person name="Nusbaum C."/>
            <person name="Birren B."/>
        </authorList>
    </citation>
    <scope>NUCLEOTIDE SEQUENCE</scope>
    <source>
        <strain evidence="2">CBS 10117</strain>
    </source>
</reference>